<dbReference type="AlphaFoldDB" id="A0A0L6W294"/>
<dbReference type="Pfam" id="PF12850">
    <property type="entry name" value="Metallophos_2"/>
    <property type="match status" value="1"/>
</dbReference>
<proteinExistence type="inferred from homology"/>
<feature type="domain" description="Calcineurin-like phosphoesterase" evidence="3">
    <location>
        <begin position="1"/>
        <end position="147"/>
    </location>
</feature>
<dbReference type="InterPro" id="IPR029052">
    <property type="entry name" value="Metallo-depent_PP-like"/>
</dbReference>
<evidence type="ECO:0000256" key="1">
    <source>
        <dbReference type="ARBA" id="ARBA00008950"/>
    </source>
</evidence>
<protein>
    <recommendedName>
        <fullName evidence="2">Phosphoesterase</fullName>
        <ecNumber evidence="2">3.1.4.-</ecNumber>
    </recommendedName>
</protein>
<evidence type="ECO:0000256" key="2">
    <source>
        <dbReference type="RuleBase" id="RU362039"/>
    </source>
</evidence>
<evidence type="ECO:0000259" key="3">
    <source>
        <dbReference type="Pfam" id="PF12850"/>
    </source>
</evidence>
<name>A0A0L6W294_9FIRM</name>
<dbReference type="Gene3D" id="3.60.21.10">
    <property type="match status" value="1"/>
</dbReference>
<comment type="caution">
    <text evidence="4">The sequence shown here is derived from an EMBL/GenBank/DDBJ whole genome shotgun (WGS) entry which is preliminary data.</text>
</comment>
<dbReference type="SUPFAM" id="SSF56300">
    <property type="entry name" value="Metallo-dependent phosphatases"/>
    <property type="match status" value="1"/>
</dbReference>
<dbReference type="EMBL" id="LGTE01000011">
    <property type="protein sequence ID" value="KNZ69586.1"/>
    <property type="molecule type" value="Genomic_DNA"/>
</dbReference>
<dbReference type="RefSeq" id="WP_013121396.1">
    <property type="nucleotide sequence ID" value="NZ_LGTE01000011.1"/>
</dbReference>
<sequence>MRIGVVSDSHGRMDFLRDAVKEMREIDLLLHAGDHYKDALDLAKELTIPVYAVAGNCDWHVNGPDEEVIEVAGRKILLTHGHSYNVKSGNDRLIEKIKKGNYDLIVYGHTHIPEVLPVGSAFIFNPGSIAKPRRGNTRTYGIVELKNYGLQPYIKEISG</sequence>
<dbReference type="GO" id="GO:0016787">
    <property type="term" value="F:hydrolase activity"/>
    <property type="evidence" value="ECO:0007669"/>
    <property type="project" value="UniProtKB-UniRule"/>
</dbReference>
<comment type="similarity">
    <text evidence="1 2">Belongs to the metallophosphoesterase superfamily. YfcE family.</text>
</comment>
<dbReference type="PANTHER" id="PTHR11124">
    <property type="entry name" value="VACUOLAR SORTING PROTEIN VPS29"/>
    <property type="match status" value="1"/>
</dbReference>
<accession>A0A0L6W294</accession>
<dbReference type="CDD" id="cd00841">
    <property type="entry name" value="MPP_YfcE"/>
    <property type="match status" value="1"/>
</dbReference>
<dbReference type="EC" id="3.1.4.-" evidence="2"/>
<reference evidence="5" key="1">
    <citation type="submission" date="2015-07" db="EMBL/GenBank/DDBJ databases">
        <title>Complete Genome of Thermincola ferriacetica strain Z-0001T.</title>
        <authorList>
            <person name="Lusk B."/>
            <person name="Badalamenti J.P."/>
            <person name="Parameswaran P."/>
            <person name="Bond D.R."/>
            <person name="Torres C.I."/>
        </authorList>
    </citation>
    <scope>NUCLEOTIDE SEQUENCE [LARGE SCALE GENOMIC DNA]</scope>
    <source>
        <strain evidence="5">Z-0001</strain>
    </source>
</reference>
<comment type="cofactor">
    <cofactor evidence="2">
        <name>a divalent metal cation</name>
        <dbReference type="ChEBI" id="CHEBI:60240"/>
    </cofactor>
</comment>
<evidence type="ECO:0000313" key="4">
    <source>
        <dbReference type="EMBL" id="KNZ69586.1"/>
    </source>
</evidence>
<organism evidence="4 5">
    <name type="scientific">Thermincola ferriacetica</name>
    <dbReference type="NCBI Taxonomy" id="281456"/>
    <lineage>
        <taxon>Bacteria</taxon>
        <taxon>Bacillati</taxon>
        <taxon>Bacillota</taxon>
        <taxon>Clostridia</taxon>
        <taxon>Eubacteriales</taxon>
        <taxon>Thermincolaceae</taxon>
        <taxon>Thermincola</taxon>
    </lineage>
</organism>
<keyword evidence="2" id="KW-0479">Metal-binding</keyword>
<dbReference type="InterPro" id="IPR041802">
    <property type="entry name" value="MPP_YfcE"/>
</dbReference>
<dbReference type="InterPro" id="IPR024654">
    <property type="entry name" value="Calcineurin-like_PHP_lpxH"/>
</dbReference>
<dbReference type="NCBIfam" id="TIGR00040">
    <property type="entry name" value="yfcE"/>
    <property type="match status" value="1"/>
</dbReference>
<evidence type="ECO:0000313" key="5">
    <source>
        <dbReference type="Proteomes" id="UP000037175"/>
    </source>
</evidence>
<gene>
    <name evidence="4" type="ORF">Tfer_1840</name>
</gene>
<dbReference type="Proteomes" id="UP000037175">
    <property type="component" value="Unassembled WGS sequence"/>
</dbReference>
<dbReference type="GO" id="GO:0046872">
    <property type="term" value="F:metal ion binding"/>
    <property type="evidence" value="ECO:0007669"/>
    <property type="project" value="UniProtKB-KW"/>
</dbReference>
<keyword evidence="5" id="KW-1185">Reference proteome</keyword>
<dbReference type="InterPro" id="IPR000979">
    <property type="entry name" value="Phosphodiesterase_MJ0936/Vps29"/>
</dbReference>